<protein>
    <submittedName>
        <fullName evidence="1">Uncharacterized protein</fullName>
    </submittedName>
</protein>
<name>A0A0E9RAI3_ANGAN</name>
<proteinExistence type="predicted"/>
<organism evidence="1">
    <name type="scientific">Anguilla anguilla</name>
    <name type="common">European freshwater eel</name>
    <name type="synonym">Muraena anguilla</name>
    <dbReference type="NCBI Taxonomy" id="7936"/>
    <lineage>
        <taxon>Eukaryota</taxon>
        <taxon>Metazoa</taxon>
        <taxon>Chordata</taxon>
        <taxon>Craniata</taxon>
        <taxon>Vertebrata</taxon>
        <taxon>Euteleostomi</taxon>
        <taxon>Actinopterygii</taxon>
        <taxon>Neopterygii</taxon>
        <taxon>Teleostei</taxon>
        <taxon>Anguilliformes</taxon>
        <taxon>Anguillidae</taxon>
        <taxon>Anguilla</taxon>
    </lineage>
</organism>
<sequence>MLILNTADKKAYIAICLNAD</sequence>
<reference evidence="1" key="1">
    <citation type="submission" date="2014-11" db="EMBL/GenBank/DDBJ databases">
        <authorList>
            <person name="Amaro Gonzalez C."/>
        </authorList>
    </citation>
    <scope>NUCLEOTIDE SEQUENCE</scope>
</reference>
<dbReference type="EMBL" id="GBXM01082463">
    <property type="protein sequence ID" value="JAH26114.1"/>
    <property type="molecule type" value="Transcribed_RNA"/>
</dbReference>
<evidence type="ECO:0000313" key="1">
    <source>
        <dbReference type="EMBL" id="JAH26114.1"/>
    </source>
</evidence>
<reference evidence="1" key="2">
    <citation type="journal article" date="2015" name="Fish Shellfish Immunol.">
        <title>Early steps in the European eel (Anguilla anguilla)-Vibrio vulnificus interaction in the gills: Role of the RtxA13 toxin.</title>
        <authorList>
            <person name="Callol A."/>
            <person name="Pajuelo D."/>
            <person name="Ebbesson L."/>
            <person name="Teles M."/>
            <person name="MacKenzie S."/>
            <person name="Amaro C."/>
        </authorList>
    </citation>
    <scope>NUCLEOTIDE SEQUENCE</scope>
</reference>
<accession>A0A0E9RAI3</accession>
<dbReference type="AlphaFoldDB" id="A0A0E9RAI3"/>